<dbReference type="PANTHER" id="PTHR35871:SF1">
    <property type="entry name" value="CXC1-LIKE CYSTEINE CLUSTER ASSOCIATED WITH KDZ TRANSPOSASES DOMAIN-CONTAINING PROTEIN"/>
    <property type="match status" value="1"/>
</dbReference>
<evidence type="ECO:0008006" key="4">
    <source>
        <dbReference type="Google" id="ProtNLM"/>
    </source>
</evidence>
<protein>
    <recommendedName>
        <fullName evidence="4">Tc1-like transposase DDE domain-containing protein</fullName>
    </recommendedName>
</protein>
<dbReference type="Proteomes" id="UP001213000">
    <property type="component" value="Unassembled WGS sequence"/>
</dbReference>
<comment type="caution">
    <text evidence="2">The sequence shown here is derived from an EMBL/GenBank/DDBJ whole genome shotgun (WGS) entry which is preliminary data.</text>
</comment>
<dbReference type="Gene3D" id="3.30.420.10">
    <property type="entry name" value="Ribonuclease H-like superfamily/Ribonuclease H"/>
    <property type="match status" value="1"/>
</dbReference>
<evidence type="ECO:0000313" key="3">
    <source>
        <dbReference type="Proteomes" id="UP001213000"/>
    </source>
</evidence>
<feature type="region of interest" description="Disordered" evidence="1">
    <location>
        <begin position="1"/>
        <end position="70"/>
    </location>
</feature>
<dbReference type="EMBL" id="JANIEX010001955">
    <property type="protein sequence ID" value="KAJ3553136.1"/>
    <property type="molecule type" value="Genomic_DNA"/>
</dbReference>
<dbReference type="PANTHER" id="PTHR35871">
    <property type="entry name" value="EXPRESSED PROTEIN"/>
    <property type="match status" value="1"/>
</dbReference>
<evidence type="ECO:0000313" key="2">
    <source>
        <dbReference type="EMBL" id="KAJ3553136.1"/>
    </source>
</evidence>
<dbReference type="InterPro" id="IPR036397">
    <property type="entry name" value="RNaseH_sf"/>
</dbReference>
<gene>
    <name evidence="2" type="ORF">NP233_g12718</name>
</gene>
<name>A0AAD5YPR1_9AGAR</name>
<dbReference type="GO" id="GO:0003676">
    <property type="term" value="F:nucleic acid binding"/>
    <property type="evidence" value="ECO:0007669"/>
    <property type="project" value="InterPro"/>
</dbReference>
<feature type="compositionally biased region" description="Pro residues" evidence="1">
    <location>
        <begin position="28"/>
        <end position="39"/>
    </location>
</feature>
<sequence>MSNRAKSARKAAAAHARAHRHPKEASPSPVPPAPQPPLISTPDRPGLDPQTRDDDCTLWKGGINHVDSDDCWSVTSNDAIDDLASSDDKIEEIEVDLIIPNATSQAQSQVQPSASDQAPQSASNAFAHIMQKKTGKEWAKIEESIGGVHTGNSKRRKREIRLTLERKEQLDAGSRQSQTAHGFRSFFTLKSATPVPAQMSELNTTAIPSSHDPSAITPDVSAITNSVSTASINDTVSDNTNRIQFLGYLSDQTEDSDSDNDNSTKAIHPSADFGVIPVPARKRQKLAVPAREARRQVRDEKQAKLQSGYDDVEKLIESKRTVFPGGTHGLQATRARAIHSCLNIMLKNGRGFVRASEIASEGQGFSVVHGGQRLRVWVKAWLDHRELPSSRRGCHSKVYSLLDDPEICTELRAYLRSNKWSMNPHKVTLFAQDKLIPEEASKYLIDDEMPSALTQYLDLELLPRLQIKAKKGVSLRTARRWLHKEGFRYSAHKKAVYYDGHEREDVVDYRQNVFIPQMRAYERRLVKFEVGNVENEVPLNLEPGERPLVLVAQDEMTAQCNDGQQWSWIWKGEQPLKKKGVGRGLHQSDVIASTVGWLKDASRTLEYGKNYEGYWNGELFVKQIKEQIIPAFERAYPPNYQMLLMVDNSQGHSAYAEDALLVSRMNMGPGGKQAMLRDGWYIGQDGRRITQKMVFPSDHPDFPGQPKGLRQVLEERGLFRKGLVLMCRKSKDGTRDKCASGATDCCARRILELQPDFQEQRSLVQEVVEQAGHLCIILPKFHCELNPIEFFWGAVKRHLRDNCDYTFTTLQQNMPTALSSVRVELIRKWEHRMWRWIGAYEGGLDAKDALKQVREFSSRKFASHRRIPEGVARQMDGE</sequence>
<keyword evidence="3" id="KW-1185">Reference proteome</keyword>
<accession>A0AAD5YPR1</accession>
<reference evidence="2" key="1">
    <citation type="submission" date="2022-07" db="EMBL/GenBank/DDBJ databases">
        <title>Genome Sequence of Leucocoprinus birnbaumii.</title>
        <authorList>
            <person name="Buettner E."/>
        </authorList>
    </citation>
    <scope>NUCLEOTIDE SEQUENCE</scope>
    <source>
        <strain evidence="2">VT141</strain>
    </source>
</reference>
<organism evidence="2 3">
    <name type="scientific">Leucocoprinus birnbaumii</name>
    <dbReference type="NCBI Taxonomy" id="56174"/>
    <lineage>
        <taxon>Eukaryota</taxon>
        <taxon>Fungi</taxon>
        <taxon>Dikarya</taxon>
        <taxon>Basidiomycota</taxon>
        <taxon>Agaricomycotina</taxon>
        <taxon>Agaricomycetes</taxon>
        <taxon>Agaricomycetidae</taxon>
        <taxon>Agaricales</taxon>
        <taxon>Agaricineae</taxon>
        <taxon>Agaricaceae</taxon>
        <taxon>Leucocoprinus</taxon>
    </lineage>
</organism>
<evidence type="ECO:0000256" key="1">
    <source>
        <dbReference type="SAM" id="MobiDB-lite"/>
    </source>
</evidence>
<proteinExistence type="predicted"/>
<dbReference type="AlphaFoldDB" id="A0AAD5YPR1"/>